<feature type="non-terminal residue" evidence="1">
    <location>
        <position position="1"/>
    </location>
</feature>
<organism evidence="1">
    <name type="scientific">marine metagenome</name>
    <dbReference type="NCBI Taxonomy" id="408172"/>
    <lineage>
        <taxon>unclassified sequences</taxon>
        <taxon>metagenomes</taxon>
        <taxon>ecological metagenomes</taxon>
    </lineage>
</organism>
<proteinExistence type="predicted"/>
<evidence type="ECO:0000313" key="1">
    <source>
        <dbReference type="EMBL" id="SVC67151.1"/>
    </source>
</evidence>
<gene>
    <name evidence="1" type="ORF">METZ01_LOCUS320005</name>
</gene>
<reference evidence="1" key="1">
    <citation type="submission" date="2018-05" db="EMBL/GenBank/DDBJ databases">
        <authorList>
            <person name="Lanie J.A."/>
            <person name="Ng W.-L."/>
            <person name="Kazmierczak K.M."/>
            <person name="Andrzejewski T.M."/>
            <person name="Davidsen T.M."/>
            <person name="Wayne K.J."/>
            <person name="Tettelin H."/>
            <person name="Glass J.I."/>
            <person name="Rusch D."/>
            <person name="Podicherti R."/>
            <person name="Tsui H.-C.T."/>
            <person name="Winkler M.E."/>
        </authorList>
    </citation>
    <scope>NUCLEOTIDE SEQUENCE</scope>
</reference>
<protein>
    <submittedName>
        <fullName evidence="1">Uncharacterized protein</fullName>
    </submittedName>
</protein>
<dbReference type="AlphaFoldDB" id="A0A382P5N8"/>
<dbReference type="EMBL" id="UINC01104186">
    <property type="protein sequence ID" value="SVC67151.1"/>
    <property type="molecule type" value="Genomic_DNA"/>
</dbReference>
<accession>A0A382P5N8</accession>
<name>A0A382P5N8_9ZZZZ</name>
<sequence length="56" mass="6522">VLLNLFQYLTHVWCTNALIPIGNLAIIVENNGFFRINYINITIKNQENLLTQNYVL</sequence>